<proteinExistence type="predicted"/>
<name>A0A517WLX1_9PLAN</name>
<evidence type="ECO:0000313" key="3">
    <source>
        <dbReference type="Proteomes" id="UP000320722"/>
    </source>
</evidence>
<accession>A0A517WLX1</accession>
<feature type="transmembrane region" description="Helical" evidence="1">
    <location>
        <begin position="188"/>
        <end position="210"/>
    </location>
</feature>
<feature type="transmembrane region" description="Helical" evidence="1">
    <location>
        <begin position="271"/>
        <end position="290"/>
    </location>
</feature>
<protein>
    <submittedName>
        <fullName evidence="2">Uncharacterized protein</fullName>
    </submittedName>
</protein>
<gene>
    <name evidence="2" type="ORF">V6x_60090</name>
</gene>
<keyword evidence="1" id="KW-1133">Transmembrane helix</keyword>
<feature type="transmembrane region" description="Helical" evidence="1">
    <location>
        <begin position="537"/>
        <end position="558"/>
    </location>
</feature>
<feature type="transmembrane region" description="Helical" evidence="1">
    <location>
        <begin position="471"/>
        <end position="492"/>
    </location>
</feature>
<feature type="transmembrane region" description="Helical" evidence="1">
    <location>
        <begin position="87"/>
        <end position="109"/>
    </location>
</feature>
<dbReference type="Proteomes" id="UP000320722">
    <property type="component" value="Chromosome"/>
</dbReference>
<organism evidence="2 3">
    <name type="scientific">Gimesia chilikensis</name>
    <dbReference type="NCBI Taxonomy" id="2605989"/>
    <lineage>
        <taxon>Bacteria</taxon>
        <taxon>Pseudomonadati</taxon>
        <taxon>Planctomycetota</taxon>
        <taxon>Planctomycetia</taxon>
        <taxon>Planctomycetales</taxon>
        <taxon>Planctomycetaceae</taxon>
        <taxon>Gimesia</taxon>
    </lineage>
</organism>
<reference evidence="2 3" key="1">
    <citation type="submission" date="2019-02" db="EMBL/GenBank/DDBJ databases">
        <title>Deep-cultivation of Planctomycetes and their phenomic and genomic characterization uncovers novel biology.</title>
        <authorList>
            <person name="Wiegand S."/>
            <person name="Jogler M."/>
            <person name="Boedeker C."/>
            <person name="Pinto D."/>
            <person name="Vollmers J."/>
            <person name="Rivas-Marin E."/>
            <person name="Kohn T."/>
            <person name="Peeters S.H."/>
            <person name="Heuer A."/>
            <person name="Rast P."/>
            <person name="Oberbeckmann S."/>
            <person name="Bunk B."/>
            <person name="Jeske O."/>
            <person name="Meyerdierks A."/>
            <person name="Storesund J.E."/>
            <person name="Kallscheuer N."/>
            <person name="Luecker S."/>
            <person name="Lage O.M."/>
            <person name="Pohl T."/>
            <person name="Merkel B.J."/>
            <person name="Hornburger P."/>
            <person name="Mueller R.-W."/>
            <person name="Bruemmer F."/>
            <person name="Labrenz M."/>
            <person name="Spormann A.M."/>
            <person name="Op den Camp H."/>
            <person name="Overmann J."/>
            <person name="Amann R."/>
            <person name="Jetten M.S.M."/>
            <person name="Mascher T."/>
            <person name="Medema M.H."/>
            <person name="Devos D.P."/>
            <person name="Kaster A.-K."/>
            <person name="Ovreas L."/>
            <person name="Rohde M."/>
            <person name="Galperin M.Y."/>
            <person name="Jogler C."/>
        </authorList>
    </citation>
    <scope>NUCLEOTIDE SEQUENCE [LARGE SCALE GENOMIC DNA]</scope>
    <source>
        <strain evidence="2 3">V6</strain>
    </source>
</reference>
<dbReference type="AlphaFoldDB" id="A0A517WLX1"/>
<feature type="transmembrane region" description="Helical" evidence="1">
    <location>
        <begin position="408"/>
        <end position="429"/>
    </location>
</feature>
<evidence type="ECO:0000256" key="1">
    <source>
        <dbReference type="SAM" id="Phobius"/>
    </source>
</evidence>
<feature type="transmembrane region" description="Helical" evidence="1">
    <location>
        <begin position="129"/>
        <end position="150"/>
    </location>
</feature>
<feature type="transmembrane region" description="Helical" evidence="1">
    <location>
        <begin position="157"/>
        <end position="176"/>
    </location>
</feature>
<feature type="transmembrane region" description="Helical" evidence="1">
    <location>
        <begin position="368"/>
        <end position="388"/>
    </location>
</feature>
<dbReference type="RefSeq" id="WP_145045169.1">
    <property type="nucleotide sequence ID" value="NZ_CP036347.1"/>
</dbReference>
<evidence type="ECO:0000313" key="2">
    <source>
        <dbReference type="EMBL" id="QDU06257.1"/>
    </source>
</evidence>
<feature type="transmembrane region" description="Helical" evidence="1">
    <location>
        <begin position="504"/>
        <end position="525"/>
    </location>
</feature>
<feature type="transmembrane region" description="Helical" evidence="1">
    <location>
        <begin position="436"/>
        <end position="459"/>
    </location>
</feature>
<feature type="transmembrane region" description="Helical" evidence="1">
    <location>
        <begin position="16"/>
        <end position="37"/>
    </location>
</feature>
<keyword evidence="1" id="KW-0472">Membrane</keyword>
<dbReference type="EMBL" id="CP036347">
    <property type="protein sequence ID" value="QDU06257.1"/>
    <property type="molecule type" value="Genomic_DNA"/>
</dbReference>
<keyword evidence="1" id="KW-0812">Transmembrane</keyword>
<feature type="transmembrane region" description="Helical" evidence="1">
    <location>
        <begin position="57"/>
        <end position="75"/>
    </location>
</feature>
<sequence>MTTALYVTTKQFCKRAWLGALLAVGILVLGPLFFMLLSRMLAVSVGHLADNLRGYYFAYQLISLVVFLTVALHALTGCQQLCRGLPISSRAIASWMMLSMVGLVVVLQLVTNGAYRLLYFETETLTRNWPVLGSLLFMIALTLVGNLIYWSLKSPSFSRVLFSVGLIGGLFTWFLTRYYPHGFQKPFVMWQQVTLGEFITLQLVCLGAWYQGTREFARFRAGTAAPSQTWFRVEQLWSNLISGSDTHGLLLPLSSRTALAKYHWRHTCQRAVVMGGVVLGLAVLLINVQSTISFDRHSPGINDFPELIESYFGMTLLFSWIASVFMAALLMRGMHAAGRTSMNSFLAKAPLSDRILGATLTRNVVKTYVTVFLLFEVLLLLTCLLLYLMHGREALQPDAHRFDWFRLWLNYTLVMLIGFWFFGANLISILWTGRTWFYWTMLALCAAGFLFFVGVPMVSRELIGNYVFHHYLMLVLILFYSLLMLGGTAFAYRSAAKKMLITPRTVWTALVCWMLCTITAWVYLYPDRVDINRIAELIFLGAILSLLFAPFATIPLAISWNRHR</sequence>
<feature type="transmembrane region" description="Helical" evidence="1">
    <location>
        <begin position="310"/>
        <end position="331"/>
    </location>
</feature>